<dbReference type="SUPFAM" id="SSF53474">
    <property type="entry name" value="alpha/beta-Hydrolases"/>
    <property type="match status" value="1"/>
</dbReference>
<evidence type="ECO:0000313" key="2">
    <source>
        <dbReference type="Proteomes" id="UP000620874"/>
    </source>
</evidence>
<dbReference type="RefSeq" id="WP_191764780.1">
    <property type="nucleotide sequence ID" value="NZ_JACSPP010000049.1"/>
</dbReference>
<sequence length="363" mass="41120">MKREGDFWTYTTAPLPSEFYTYRYFVDEDTIYLDRNNPNRVRDIDKEFNYFIIGGGIADNYATRNVRHGTLHHIWYPSELNGMKKRRMTIYLPAAYSSGKSSYPVLYLLHGSGGDEDSWTACGRAMQILDNLISQGLCRPMIVVMPNGNVTLAAAPGSDPAHPDVQPDANNVASMFGKFEKSFVKEIVGYVDAHYRTIKNKDGRAIAGLSLGGLHTLYISLNNPEVFDYIGLFSAQTTNALNNKRIQGMRGINDAWNDLKSILPFIGNRGLDKKISSLTEGANNGDLAIYEHMQEKMECLFADPPALYYIAVGKDDFTKKLNDDLRKLLDANAYPYVYHETDGGHTWENWRKYLVDFLPKLFK</sequence>
<dbReference type="Proteomes" id="UP000620874">
    <property type="component" value="Unassembled WGS sequence"/>
</dbReference>
<dbReference type="InterPro" id="IPR000801">
    <property type="entry name" value="Esterase-like"/>
</dbReference>
<comment type="caution">
    <text evidence="1">The sequence shown here is derived from an EMBL/GenBank/DDBJ whole genome shotgun (WGS) entry which is preliminary data.</text>
</comment>
<dbReference type="InterPro" id="IPR029058">
    <property type="entry name" value="AB_hydrolase_fold"/>
</dbReference>
<gene>
    <name evidence="1" type="ORF">H9625_13230</name>
</gene>
<protein>
    <submittedName>
        <fullName evidence="1">Esterase</fullName>
    </submittedName>
</protein>
<proteinExistence type="predicted"/>
<dbReference type="PANTHER" id="PTHR48098:SF1">
    <property type="entry name" value="DIACYLGLYCEROL ACYLTRANSFERASE_MYCOLYLTRANSFERASE AG85A"/>
    <property type="match status" value="1"/>
</dbReference>
<dbReference type="InterPro" id="IPR050583">
    <property type="entry name" value="Mycobacterial_A85_antigen"/>
</dbReference>
<dbReference type="Gene3D" id="3.40.50.1820">
    <property type="entry name" value="alpha/beta hydrolase"/>
    <property type="match status" value="1"/>
</dbReference>
<dbReference type="EMBL" id="JACSPP010000049">
    <property type="protein sequence ID" value="MBD8041383.1"/>
    <property type="molecule type" value="Genomic_DNA"/>
</dbReference>
<name>A0ABR8YB01_9BACT</name>
<keyword evidence="2" id="KW-1185">Reference proteome</keyword>
<dbReference type="Pfam" id="PF00756">
    <property type="entry name" value="Esterase"/>
    <property type="match status" value="1"/>
</dbReference>
<organism evidence="1 2">
    <name type="scientific">Phocaeicola intestinalis</name>
    <dbReference type="NCBI Taxonomy" id="2762212"/>
    <lineage>
        <taxon>Bacteria</taxon>
        <taxon>Pseudomonadati</taxon>
        <taxon>Bacteroidota</taxon>
        <taxon>Bacteroidia</taxon>
        <taxon>Bacteroidales</taxon>
        <taxon>Bacteroidaceae</taxon>
        <taxon>Phocaeicola</taxon>
    </lineage>
</organism>
<dbReference type="PANTHER" id="PTHR48098">
    <property type="entry name" value="ENTEROCHELIN ESTERASE-RELATED"/>
    <property type="match status" value="1"/>
</dbReference>
<reference evidence="1 2" key="1">
    <citation type="submission" date="2020-08" db="EMBL/GenBank/DDBJ databases">
        <title>A Genomic Blueprint of the Chicken Gut Microbiome.</title>
        <authorList>
            <person name="Gilroy R."/>
            <person name="Ravi A."/>
            <person name="Getino M."/>
            <person name="Pursley I."/>
            <person name="Horton D.L."/>
            <person name="Alikhan N.-F."/>
            <person name="Baker D."/>
            <person name="Gharbi K."/>
            <person name="Hall N."/>
            <person name="Watson M."/>
            <person name="Adriaenssens E.M."/>
            <person name="Foster-Nyarko E."/>
            <person name="Jarju S."/>
            <person name="Secka A."/>
            <person name="Antonio M."/>
            <person name="Oren A."/>
            <person name="Chaudhuri R."/>
            <person name="La Ragione R.M."/>
            <person name="Hildebrand F."/>
            <person name="Pallen M.J."/>
        </authorList>
    </citation>
    <scope>NUCLEOTIDE SEQUENCE [LARGE SCALE GENOMIC DNA]</scope>
    <source>
        <strain evidence="1 2">Sa1CVN1</strain>
    </source>
</reference>
<accession>A0ABR8YB01</accession>
<evidence type="ECO:0000313" key="1">
    <source>
        <dbReference type="EMBL" id="MBD8041383.1"/>
    </source>
</evidence>